<protein>
    <submittedName>
        <fullName evidence="1">Uncharacterized protein</fullName>
    </submittedName>
</protein>
<sequence>MRVFRWVAQSATLVEFKDLIIMNKKSVRKGESLIVNGSFDKDVWFEGWKKGAPPHDAASLEEPDYEGGRIYVARLVVQATLEQKFPLPVLRGAGVTHVLSFLYQSTRASGFFRIAHDDVWGEDMELPVGTVVASDDPPYEILLVEDPLDFIPVYREYVVDLQPDDRTESLAVLFGFPDEDEPAGMSFTRVRFGIQLEPLQLLHVQVDEQTHADGTVYVCRGATGVGESHRLTFQEAAGGAWKGSEVALLMADENEDLDPNVVIAPELDKLQVLESPWLFSISDTASVRELELMIVSRWDAEPYPLKLSIGDHRVALADPKNGDFDPIVNKQSVRLTGTVKSFYTDLPLVDRRVVWLLEGESKVTCTDSSGGVDVEYSPEEAGLQQVKIAIDSPYYTSGELNETLEVKVLAADPFDTAQVAFEGGAQSSWGSRVGYPHRGGVFTVRVSASPGSELPNYPLMLIWNGESAESLGITVTPSLNTPVDWQSGEVVWTLDCTQATKDGEFELLLAAKRLQDTSSSNRMSLGFNRYIVGDTRHANRSPVIDQAERVQVLLQLVEPETREGVENVEVQWQTPGGLVKTFTGQGGWTELSYQPTAAGPQELVATIQVRGEEGETLEETFPFTAWATNPWKAEVEWTIDNPLVPAALGFVCWRGETVTLTLTPKSGSQLLDKDVTLD</sequence>
<accession>A0A423J8M1</accession>
<dbReference type="AlphaFoldDB" id="A0A423J8M1"/>
<evidence type="ECO:0000313" key="1">
    <source>
        <dbReference type="EMBL" id="RON34004.1"/>
    </source>
</evidence>
<name>A0A423J8M1_9PSED</name>
<reference evidence="1 2" key="1">
    <citation type="submission" date="2016-10" db="EMBL/GenBank/DDBJ databases">
        <title>Comparative genome analysis of multiple Pseudomonas spp. focuses on biocontrol and plant growth promoting traits.</title>
        <authorList>
            <person name="Tao X.-Y."/>
            <person name="Taylor C.G."/>
        </authorList>
    </citation>
    <scope>NUCLEOTIDE SEQUENCE [LARGE SCALE GENOMIC DNA]</scope>
    <source>
        <strain evidence="1 2">38D4</strain>
    </source>
</reference>
<proteinExistence type="predicted"/>
<evidence type="ECO:0000313" key="2">
    <source>
        <dbReference type="Proteomes" id="UP000286351"/>
    </source>
</evidence>
<organism evidence="1 2">
    <name type="scientific">Pseudomonas brassicacearum</name>
    <dbReference type="NCBI Taxonomy" id="930166"/>
    <lineage>
        <taxon>Bacteria</taxon>
        <taxon>Pseudomonadati</taxon>
        <taxon>Pseudomonadota</taxon>
        <taxon>Gammaproteobacteria</taxon>
        <taxon>Pseudomonadales</taxon>
        <taxon>Pseudomonadaceae</taxon>
        <taxon>Pseudomonas</taxon>
    </lineage>
</organism>
<dbReference type="Proteomes" id="UP000286351">
    <property type="component" value="Unassembled WGS sequence"/>
</dbReference>
<comment type="caution">
    <text evidence="1">The sequence shown here is derived from an EMBL/GenBank/DDBJ whole genome shotgun (WGS) entry which is preliminary data.</text>
</comment>
<gene>
    <name evidence="1" type="ORF">BK664_23510</name>
</gene>
<dbReference type="EMBL" id="MOBO01000024">
    <property type="protein sequence ID" value="RON34004.1"/>
    <property type="molecule type" value="Genomic_DNA"/>
</dbReference>